<comment type="subunit">
    <text evidence="13">Complex I is composed of 45 different subunits. Interacts with CARD15, but not with CARD4. Interacts with STAT3, but not with STAT1, STAT2 and STAT5A. Interacts with OLFM4.</text>
</comment>
<keyword evidence="11" id="KW-0472">Membrane</keyword>
<dbReference type="InterPro" id="IPR009346">
    <property type="entry name" value="GRIM-19"/>
</dbReference>
<evidence type="ECO:0000256" key="1">
    <source>
        <dbReference type="ARBA" id="ARBA00004298"/>
    </source>
</evidence>
<evidence type="ECO:0000256" key="4">
    <source>
        <dbReference type="ARBA" id="ARBA00022448"/>
    </source>
</evidence>
<evidence type="ECO:0000256" key="9">
    <source>
        <dbReference type="ARBA" id="ARBA00022989"/>
    </source>
</evidence>
<comment type="function">
    <text evidence="12">Accessory subunit of the mitochondrial membrane respiratory chain NADH dehydrogenase (Complex I), that is believed not to be involved in catalysis. Complex I functions in the transfer of electrons from NADH to the respiratory chain. The immediate electron acceptor for the enzyme is believed to be ubiquinone. Involved in the interferon/all-trans-retinoic acid (IFN/RA) induced cell death. This apoptotic activity is inhibited by interaction with viral IRF1. Prevents the transactivation of STAT3 target genes. May play a role in CARD15-mediated innate mucosal responses and serve to regulate intestinal epithelial cell responses to microbes.</text>
</comment>
<reference evidence="15" key="1">
    <citation type="submission" date="2020-08" db="EMBL/GenBank/DDBJ databases">
        <title>Genome sequencing and assembly of the red palm weevil Rhynchophorus ferrugineus.</title>
        <authorList>
            <person name="Dias G.B."/>
            <person name="Bergman C.M."/>
            <person name="Manee M."/>
        </authorList>
    </citation>
    <scope>NUCLEOTIDE SEQUENCE</scope>
    <source>
        <strain evidence="15">AA-2017</strain>
        <tissue evidence="15">Whole larva</tissue>
    </source>
</reference>
<evidence type="ECO:0000256" key="8">
    <source>
        <dbReference type="ARBA" id="ARBA00022982"/>
    </source>
</evidence>
<evidence type="ECO:0000256" key="5">
    <source>
        <dbReference type="ARBA" id="ARBA00022660"/>
    </source>
</evidence>
<evidence type="ECO:0000256" key="7">
    <source>
        <dbReference type="ARBA" id="ARBA00022792"/>
    </source>
</evidence>
<dbReference type="OrthoDB" id="3308at2759"/>
<name>A0A834HWI7_RHYFE</name>
<dbReference type="GO" id="GO:0045271">
    <property type="term" value="C:respiratory chain complex I"/>
    <property type="evidence" value="ECO:0007669"/>
    <property type="project" value="UniProtKB-UniRule"/>
</dbReference>
<gene>
    <name evidence="15" type="ORF">GWI33_019203</name>
</gene>
<evidence type="ECO:0000313" key="16">
    <source>
        <dbReference type="Proteomes" id="UP000625711"/>
    </source>
</evidence>
<evidence type="ECO:0000256" key="3">
    <source>
        <dbReference type="ARBA" id="ARBA00018192"/>
    </source>
</evidence>
<evidence type="ECO:0000256" key="12">
    <source>
        <dbReference type="ARBA" id="ARBA00045908"/>
    </source>
</evidence>
<dbReference type="GO" id="GO:0005743">
    <property type="term" value="C:mitochondrial inner membrane"/>
    <property type="evidence" value="ECO:0007669"/>
    <property type="project" value="UniProtKB-SubCell"/>
</dbReference>
<comment type="subcellular location">
    <subcellularLocation>
        <location evidence="1 14">Mitochondrion inner membrane</location>
        <topology evidence="1 14">Single-pass membrane protein</topology>
        <orientation evidence="1 14">Matrix side</orientation>
    </subcellularLocation>
</comment>
<protein>
    <recommendedName>
        <fullName evidence="3 14">NADH dehydrogenase [ubiquinone] 1 alpha subcomplex subunit 13</fullName>
    </recommendedName>
</protein>
<evidence type="ECO:0000256" key="6">
    <source>
        <dbReference type="ARBA" id="ARBA00022692"/>
    </source>
</evidence>
<evidence type="ECO:0000256" key="13">
    <source>
        <dbReference type="ARBA" id="ARBA00046797"/>
    </source>
</evidence>
<proteinExistence type="inferred from homology"/>
<sequence>MAEFKQDMPPPGGYRPISFKRVPAKGLFNGYTLFAVHHRELESKGASLAIYPLLLAERDRAYLKQLRRNREEERELMKNVPGWKVGTWYGEPIYKLAKPDTLIEPGTFDYLAHVKYRDFKKRTEMDINT</sequence>
<comment type="function">
    <text evidence="14">Complex I functions in the transfer of electrons from NADH to the respiratory chain. Accessory subunit of the mitochondrial membrane respiratory chain NADH dehydrogenase (Complex I), that is believed not to be involved in catalysis.</text>
</comment>
<keyword evidence="9" id="KW-1133">Transmembrane helix</keyword>
<keyword evidence="16" id="KW-1185">Reference proteome</keyword>
<evidence type="ECO:0000256" key="14">
    <source>
        <dbReference type="RuleBase" id="RU368034"/>
    </source>
</evidence>
<keyword evidence="8 14" id="KW-0249">Electron transport</keyword>
<evidence type="ECO:0000256" key="2">
    <source>
        <dbReference type="ARBA" id="ARBA00007312"/>
    </source>
</evidence>
<comment type="similarity">
    <text evidence="2 14">Belongs to the complex I NDUFA13 subunit family.</text>
</comment>
<comment type="caution">
    <text evidence="15">The sequence shown here is derived from an EMBL/GenBank/DDBJ whole genome shotgun (WGS) entry which is preliminary data.</text>
</comment>
<keyword evidence="5 14" id="KW-0679">Respiratory chain</keyword>
<keyword evidence="10 14" id="KW-0496">Mitochondrion</keyword>
<dbReference type="PANTHER" id="PTHR12966:SF0">
    <property type="entry name" value="NADH DEHYDROGENASE [UBIQUINONE] 1 ALPHA SUBCOMPLEX SUBUNIT 13"/>
    <property type="match status" value="1"/>
</dbReference>
<dbReference type="Proteomes" id="UP000625711">
    <property type="component" value="Unassembled WGS sequence"/>
</dbReference>
<dbReference type="Pfam" id="PF06212">
    <property type="entry name" value="GRIM-19"/>
    <property type="match status" value="1"/>
</dbReference>
<dbReference type="PANTHER" id="PTHR12966">
    <property type="entry name" value="NADH DEHYDROGENASE UBIQUINONE 1 ALPHA SUBCOMPLEX SUBUNIT 13"/>
    <property type="match status" value="1"/>
</dbReference>
<organism evidence="15 16">
    <name type="scientific">Rhynchophorus ferrugineus</name>
    <name type="common">Red palm weevil</name>
    <name type="synonym">Curculio ferrugineus</name>
    <dbReference type="NCBI Taxonomy" id="354439"/>
    <lineage>
        <taxon>Eukaryota</taxon>
        <taxon>Metazoa</taxon>
        <taxon>Ecdysozoa</taxon>
        <taxon>Arthropoda</taxon>
        <taxon>Hexapoda</taxon>
        <taxon>Insecta</taxon>
        <taxon>Pterygota</taxon>
        <taxon>Neoptera</taxon>
        <taxon>Endopterygota</taxon>
        <taxon>Coleoptera</taxon>
        <taxon>Polyphaga</taxon>
        <taxon>Cucujiformia</taxon>
        <taxon>Curculionidae</taxon>
        <taxon>Dryophthorinae</taxon>
        <taxon>Rhynchophorus</taxon>
    </lineage>
</organism>
<evidence type="ECO:0000256" key="10">
    <source>
        <dbReference type="ARBA" id="ARBA00023128"/>
    </source>
</evidence>
<keyword evidence="6" id="KW-0812">Transmembrane</keyword>
<keyword evidence="4 14" id="KW-0813">Transport</keyword>
<evidence type="ECO:0000256" key="11">
    <source>
        <dbReference type="ARBA" id="ARBA00023136"/>
    </source>
</evidence>
<evidence type="ECO:0000313" key="15">
    <source>
        <dbReference type="EMBL" id="KAF7267591.1"/>
    </source>
</evidence>
<dbReference type="AlphaFoldDB" id="A0A834HWI7"/>
<accession>A0A834HWI7</accession>
<dbReference type="EMBL" id="JAACXV010014405">
    <property type="protein sequence ID" value="KAF7267591.1"/>
    <property type="molecule type" value="Genomic_DNA"/>
</dbReference>
<keyword evidence="7 14" id="KW-0999">Mitochondrion inner membrane</keyword>